<proteinExistence type="predicted"/>
<dbReference type="SUPFAM" id="SSF53474">
    <property type="entry name" value="alpha/beta-Hydrolases"/>
    <property type="match status" value="1"/>
</dbReference>
<dbReference type="Pfam" id="PF07224">
    <property type="entry name" value="Chlorophyllase"/>
    <property type="match status" value="1"/>
</dbReference>
<comment type="caution">
    <text evidence="5">The sequence shown here is derived from an EMBL/GenBank/DDBJ whole genome shotgun (WGS) entry which is preliminary data.</text>
</comment>
<protein>
    <submittedName>
        <fullName evidence="5">Alpha/beta hydrolase</fullName>
    </submittedName>
</protein>
<dbReference type="Gene3D" id="3.40.50.1820">
    <property type="entry name" value="alpha/beta hydrolase"/>
    <property type="match status" value="1"/>
</dbReference>
<dbReference type="EMBL" id="JADEXQ010000097">
    <property type="protein sequence ID" value="MBE9032282.1"/>
    <property type="molecule type" value="Genomic_DNA"/>
</dbReference>
<evidence type="ECO:0000256" key="3">
    <source>
        <dbReference type="ARBA" id="ARBA00023098"/>
    </source>
</evidence>
<dbReference type="PANTHER" id="PTHR10272:SF13">
    <property type="entry name" value="POLY(ETHYLENE TEREPHTHALATE) HYDROLASE"/>
    <property type="match status" value="1"/>
</dbReference>
<dbReference type="InterPro" id="IPR010802">
    <property type="entry name" value="DUF1400"/>
</dbReference>
<reference evidence="5" key="1">
    <citation type="submission" date="2020-10" db="EMBL/GenBank/DDBJ databases">
        <authorList>
            <person name="Castelo-Branco R."/>
            <person name="Eusebio N."/>
            <person name="Adriana R."/>
            <person name="Vieira A."/>
            <person name="Brugerolle De Fraissinette N."/>
            <person name="Rezende De Castro R."/>
            <person name="Schneider M.P."/>
            <person name="Vasconcelos V."/>
            <person name="Leao P.N."/>
        </authorList>
    </citation>
    <scope>NUCLEOTIDE SEQUENCE</scope>
    <source>
        <strain evidence="5">LEGE 11480</strain>
    </source>
</reference>
<gene>
    <name evidence="5" type="ORF">IQ266_21315</name>
</gene>
<dbReference type="Pfam" id="PF07176">
    <property type="entry name" value="DUF1400"/>
    <property type="match status" value="1"/>
</dbReference>
<evidence type="ECO:0000259" key="4">
    <source>
        <dbReference type="Pfam" id="PF07176"/>
    </source>
</evidence>
<feature type="domain" description="DUF1400" evidence="4">
    <location>
        <begin position="43"/>
        <end position="165"/>
    </location>
</feature>
<dbReference type="InterPro" id="IPR017395">
    <property type="entry name" value="Chlorophyllase-like"/>
</dbReference>
<evidence type="ECO:0000313" key="6">
    <source>
        <dbReference type="Proteomes" id="UP000625316"/>
    </source>
</evidence>
<keyword evidence="6" id="KW-1185">Reference proteome</keyword>
<evidence type="ECO:0000256" key="1">
    <source>
        <dbReference type="ARBA" id="ARBA00022801"/>
    </source>
</evidence>
<dbReference type="GO" id="GO:0016042">
    <property type="term" value="P:lipid catabolic process"/>
    <property type="evidence" value="ECO:0007669"/>
    <property type="project" value="UniProtKB-KW"/>
</dbReference>
<dbReference type="Proteomes" id="UP000625316">
    <property type="component" value="Unassembled WGS sequence"/>
</dbReference>
<keyword evidence="1 5" id="KW-0378">Hydrolase</keyword>
<accession>A0A928Z5S1</accession>
<dbReference type="PANTHER" id="PTHR10272">
    <property type="entry name" value="PLATELET-ACTIVATING FACTOR ACETYLHYDROLASE"/>
    <property type="match status" value="1"/>
</dbReference>
<organism evidence="5 6">
    <name type="scientific">Romeriopsis navalis LEGE 11480</name>
    <dbReference type="NCBI Taxonomy" id="2777977"/>
    <lineage>
        <taxon>Bacteria</taxon>
        <taxon>Bacillati</taxon>
        <taxon>Cyanobacteriota</taxon>
        <taxon>Cyanophyceae</taxon>
        <taxon>Leptolyngbyales</taxon>
        <taxon>Leptolyngbyaceae</taxon>
        <taxon>Romeriopsis</taxon>
        <taxon>Romeriopsis navalis</taxon>
    </lineage>
</organism>
<keyword evidence="2" id="KW-0442">Lipid degradation</keyword>
<evidence type="ECO:0000313" key="5">
    <source>
        <dbReference type="EMBL" id="MBE9032282.1"/>
    </source>
</evidence>
<dbReference type="AlphaFoldDB" id="A0A928Z5S1"/>
<name>A0A928Z5S1_9CYAN</name>
<dbReference type="InterPro" id="IPR029058">
    <property type="entry name" value="AB_hydrolase_fold"/>
</dbReference>
<keyword evidence="3" id="KW-0443">Lipid metabolism</keyword>
<dbReference type="GO" id="GO:0003847">
    <property type="term" value="F:1-alkyl-2-acetylglycerophosphocholine esterase activity"/>
    <property type="evidence" value="ECO:0007669"/>
    <property type="project" value="TreeGrafter"/>
</dbReference>
<sequence length="559" mass="61182">MNQGNPLKAKHSRAFRTQRTLRQLIGTGFTIGLVLAAQTSASAAEKLVLKFGPFSQTVNVADIDRYAQTGEVPNNLRLFKPFLSNSIRRGLTARLNVEPSLAQQFAVDMLKSPSGKKLLDTIQPALPGLTPDLIQAGVGLAINQFNGLDAMGVLKAIPKDTITVDVSKAIGIASKVNWSYWRTQAMSTVLQDSLKVDAVDVKVDFDPAAAGQYEVRQTAMSRRDAKRKREIDFDIYRPNTDATDKPLVMIAPGYEADKKFLSYLAQHLASHGFTVVALQHPSVATSQGNITLDKLIPAAEFLDRPRDVSFLLDELAQLNQTNGWEDSFNTEKVAIIGHSLGGYTALTLAGASLRLDQLRNFCENSNVLERVPADWLQCNATKLPNKRTARLRDNRIVQVMALNPAIGKIFGSTGLANVKTPSLVFSSSEDSLAPALSQQFQPFTQLPDKPKYLFTAIGPTHLSVSDPENFSGAIAEGTLVKEKRGPEMAVLRQAMRGVSLAFVSQLTTEAKRFEPVLTPGYVQSQSSNSVILRFNQELPQSVTQLFQVTAKLQAQFNQN</sequence>
<evidence type="ECO:0000256" key="2">
    <source>
        <dbReference type="ARBA" id="ARBA00022963"/>
    </source>
</evidence>